<dbReference type="Proteomes" id="UP000612585">
    <property type="component" value="Unassembled WGS sequence"/>
</dbReference>
<dbReference type="EMBL" id="BOPG01000045">
    <property type="protein sequence ID" value="GIJ59330.1"/>
    <property type="molecule type" value="Genomic_DNA"/>
</dbReference>
<dbReference type="Pfam" id="PF13302">
    <property type="entry name" value="Acetyltransf_3"/>
    <property type="match status" value="1"/>
</dbReference>
<gene>
    <name evidence="2" type="ORF">Vau01_068460</name>
</gene>
<dbReference type="InterPro" id="IPR051531">
    <property type="entry name" value="N-acetyltransferase"/>
</dbReference>
<proteinExistence type="predicted"/>
<keyword evidence="3" id="KW-1185">Reference proteome</keyword>
<sequence length="192" mass="21392">MDLETPRLRVRELTPGDLDAVHAILDLDLSMNPCTRPERARWLDWTILGYEQQRRLHQMPYGDRGVVLRSTGELVGLAGLVPSMMPFGLLPHHPDTSAHNIPEVGLFWAVASAHQRNGYAAEAGAALVDFAFRQWQVRRIVATTEDTNAASAGVMRRIGMRVDRNPAPAPFFLETVGIIDNTGDEPEWPAQF</sequence>
<dbReference type="GO" id="GO:0016747">
    <property type="term" value="F:acyltransferase activity, transferring groups other than amino-acyl groups"/>
    <property type="evidence" value="ECO:0007669"/>
    <property type="project" value="InterPro"/>
</dbReference>
<accession>A0A8J3ZCT1</accession>
<evidence type="ECO:0000313" key="2">
    <source>
        <dbReference type="EMBL" id="GIJ59330.1"/>
    </source>
</evidence>
<dbReference type="SUPFAM" id="SSF55729">
    <property type="entry name" value="Acyl-CoA N-acyltransferases (Nat)"/>
    <property type="match status" value="1"/>
</dbReference>
<evidence type="ECO:0000259" key="1">
    <source>
        <dbReference type="PROSITE" id="PS51186"/>
    </source>
</evidence>
<feature type="domain" description="N-acetyltransferase" evidence="1">
    <location>
        <begin position="8"/>
        <end position="174"/>
    </location>
</feature>
<dbReference type="PROSITE" id="PS51186">
    <property type="entry name" value="GNAT"/>
    <property type="match status" value="1"/>
</dbReference>
<dbReference type="InterPro" id="IPR000182">
    <property type="entry name" value="GNAT_dom"/>
</dbReference>
<evidence type="ECO:0000313" key="3">
    <source>
        <dbReference type="Proteomes" id="UP000612585"/>
    </source>
</evidence>
<dbReference type="AlphaFoldDB" id="A0A8J3ZCT1"/>
<dbReference type="Gene3D" id="3.40.630.30">
    <property type="match status" value="1"/>
</dbReference>
<dbReference type="InterPro" id="IPR016181">
    <property type="entry name" value="Acyl_CoA_acyltransferase"/>
</dbReference>
<name>A0A8J3ZCT1_9ACTN</name>
<organism evidence="2 3">
    <name type="scientific">Virgisporangium aurantiacum</name>
    <dbReference type="NCBI Taxonomy" id="175570"/>
    <lineage>
        <taxon>Bacteria</taxon>
        <taxon>Bacillati</taxon>
        <taxon>Actinomycetota</taxon>
        <taxon>Actinomycetes</taxon>
        <taxon>Micromonosporales</taxon>
        <taxon>Micromonosporaceae</taxon>
        <taxon>Virgisporangium</taxon>
    </lineage>
</organism>
<reference evidence="2" key="1">
    <citation type="submission" date="2021-01" db="EMBL/GenBank/DDBJ databases">
        <title>Whole genome shotgun sequence of Virgisporangium aurantiacum NBRC 16421.</title>
        <authorList>
            <person name="Komaki H."/>
            <person name="Tamura T."/>
        </authorList>
    </citation>
    <scope>NUCLEOTIDE SEQUENCE</scope>
    <source>
        <strain evidence="2">NBRC 16421</strain>
    </source>
</reference>
<protein>
    <submittedName>
        <fullName evidence="2">N-acetyltransferase</fullName>
    </submittedName>
</protein>
<dbReference type="PANTHER" id="PTHR43792:SF1">
    <property type="entry name" value="N-ACETYLTRANSFERASE DOMAIN-CONTAINING PROTEIN"/>
    <property type="match status" value="1"/>
</dbReference>
<comment type="caution">
    <text evidence="2">The sequence shown here is derived from an EMBL/GenBank/DDBJ whole genome shotgun (WGS) entry which is preliminary data.</text>
</comment>
<dbReference type="PANTHER" id="PTHR43792">
    <property type="entry name" value="GNAT FAMILY, PUTATIVE (AFU_ORTHOLOGUE AFUA_3G00765)-RELATED-RELATED"/>
    <property type="match status" value="1"/>
</dbReference>
<dbReference type="RefSeq" id="WP_204001267.1">
    <property type="nucleotide sequence ID" value="NZ_BOPG01000045.1"/>
</dbReference>